<keyword evidence="3 6" id="KW-0863">Zinc-finger</keyword>
<dbReference type="PROSITE" id="PS50302">
    <property type="entry name" value="PUM"/>
    <property type="match status" value="4"/>
</dbReference>
<gene>
    <name evidence="10" type="primary">APUM5</name>
    <name evidence="10" type="ORF">SNEC2469_LOCUS23397</name>
</gene>
<evidence type="ECO:0000256" key="3">
    <source>
        <dbReference type="ARBA" id="ARBA00022771"/>
    </source>
</evidence>
<dbReference type="InterPro" id="IPR033133">
    <property type="entry name" value="PUM-HD"/>
</dbReference>
<keyword evidence="4 6" id="KW-0862">Zinc</keyword>
<feature type="repeat" description="Pumilio" evidence="5">
    <location>
        <begin position="269"/>
        <end position="306"/>
    </location>
</feature>
<dbReference type="InterPro" id="IPR011989">
    <property type="entry name" value="ARM-like"/>
</dbReference>
<comment type="caution">
    <text evidence="10">The sequence shown here is derived from an EMBL/GenBank/DDBJ whole genome shotgun (WGS) entry which is preliminary data.</text>
</comment>
<dbReference type="Proteomes" id="UP000601435">
    <property type="component" value="Unassembled WGS sequence"/>
</dbReference>
<dbReference type="InterPro" id="IPR000571">
    <property type="entry name" value="Znf_CCCH"/>
</dbReference>
<dbReference type="InterPro" id="IPR001313">
    <property type="entry name" value="Pumilio_RNA-bd_rpt"/>
</dbReference>
<dbReference type="SUPFAM" id="SSF90229">
    <property type="entry name" value="CCCH zinc finger"/>
    <property type="match status" value="2"/>
</dbReference>
<dbReference type="GO" id="GO:0010608">
    <property type="term" value="P:post-transcriptional regulation of gene expression"/>
    <property type="evidence" value="ECO:0007669"/>
    <property type="project" value="TreeGrafter"/>
</dbReference>
<dbReference type="PROSITE" id="PS50303">
    <property type="entry name" value="PUM_HD"/>
    <property type="match status" value="1"/>
</dbReference>
<feature type="repeat" description="Pumilio" evidence="5">
    <location>
        <begin position="159"/>
        <end position="195"/>
    </location>
</feature>
<reference evidence="10" key="1">
    <citation type="submission" date="2021-02" db="EMBL/GenBank/DDBJ databases">
        <authorList>
            <person name="Dougan E. K."/>
            <person name="Rhodes N."/>
            <person name="Thang M."/>
            <person name="Chan C."/>
        </authorList>
    </citation>
    <scope>NUCLEOTIDE SEQUENCE</scope>
</reference>
<evidence type="ECO:0000259" key="9">
    <source>
        <dbReference type="PROSITE" id="PS50303"/>
    </source>
</evidence>
<evidence type="ECO:0000256" key="5">
    <source>
        <dbReference type="PROSITE-ProRule" id="PRU00317"/>
    </source>
</evidence>
<evidence type="ECO:0000256" key="4">
    <source>
        <dbReference type="ARBA" id="ARBA00022833"/>
    </source>
</evidence>
<keyword evidence="1 6" id="KW-0479">Metal-binding</keyword>
<evidence type="ECO:0000313" key="11">
    <source>
        <dbReference type="Proteomes" id="UP000601435"/>
    </source>
</evidence>
<feature type="region of interest" description="Disordered" evidence="7">
    <location>
        <begin position="1"/>
        <end position="79"/>
    </location>
</feature>
<dbReference type="Pfam" id="PF00806">
    <property type="entry name" value="PUF"/>
    <property type="match status" value="6"/>
</dbReference>
<dbReference type="PROSITE" id="PS50103">
    <property type="entry name" value="ZF_C3H1"/>
    <property type="match status" value="3"/>
</dbReference>
<evidence type="ECO:0000259" key="8">
    <source>
        <dbReference type="PROSITE" id="PS50103"/>
    </source>
</evidence>
<feature type="repeat" description="Pumilio" evidence="5">
    <location>
        <begin position="231"/>
        <end position="268"/>
    </location>
</feature>
<dbReference type="Gene3D" id="4.10.1000.10">
    <property type="entry name" value="Zinc finger, CCCH-type"/>
    <property type="match status" value="1"/>
</dbReference>
<feature type="zinc finger region" description="C3H1-type" evidence="6">
    <location>
        <begin position="580"/>
        <end position="606"/>
    </location>
</feature>
<feature type="zinc finger region" description="C3H1-type" evidence="6">
    <location>
        <begin position="614"/>
        <end position="641"/>
    </location>
</feature>
<dbReference type="Pfam" id="PF00642">
    <property type="entry name" value="zf-CCCH"/>
    <property type="match status" value="1"/>
</dbReference>
<dbReference type="InterPro" id="IPR036855">
    <property type="entry name" value="Znf_CCCH_sf"/>
</dbReference>
<dbReference type="GO" id="GO:0008270">
    <property type="term" value="F:zinc ion binding"/>
    <property type="evidence" value="ECO:0007669"/>
    <property type="project" value="UniProtKB-KW"/>
</dbReference>
<name>A0A812YTB1_9DINO</name>
<protein>
    <submittedName>
        <fullName evidence="10">APUM5 protein</fullName>
    </submittedName>
</protein>
<dbReference type="SMART" id="SM00025">
    <property type="entry name" value="Pumilio"/>
    <property type="match status" value="7"/>
</dbReference>
<dbReference type="InterPro" id="IPR016024">
    <property type="entry name" value="ARM-type_fold"/>
</dbReference>
<feature type="region of interest" description="Disordered" evidence="7">
    <location>
        <begin position="674"/>
        <end position="727"/>
    </location>
</feature>
<evidence type="ECO:0000256" key="7">
    <source>
        <dbReference type="SAM" id="MobiDB-lite"/>
    </source>
</evidence>
<dbReference type="Gene3D" id="3.30.1370.210">
    <property type="match status" value="1"/>
</dbReference>
<evidence type="ECO:0000256" key="1">
    <source>
        <dbReference type="ARBA" id="ARBA00022723"/>
    </source>
</evidence>
<dbReference type="OrthoDB" id="415459at2759"/>
<feature type="domain" description="C3H1-type" evidence="8">
    <location>
        <begin position="614"/>
        <end position="641"/>
    </location>
</feature>
<dbReference type="PANTHER" id="PTHR12537:SF12">
    <property type="entry name" value="MATERNAL PROTEIN PUMILIO"/>
    <property type="match status" value="1"/>
</dbReference>
<sequence>MQHPKSHAGEKDYPTVETVQDAGHPETLQAGDSPHGHTLKLSEHLSPSMFGPPPGLEKASLPTLLSGKAKSRRARRESDPKVPKVDCAICTKDGAQALCAQLAGLQAPYVSNFRSELVLSLLPDLPSLACDPHASQVIMQLITLDDDLSLELCKKIVRRLRGSLLKLTKDKHGCWIVQQALQCVPAELHPLLAFELRGKVLACSQHLHGNFVLQKCVELLSHGDVGFIVEELKNHAVDAASHIYSCRVLQRIIEHCPHDSPGMTELLNNLLTSGQLQKLATDPYGNNVLRAVLARGRPIHLQQIARLFVDDCNILAYARNRHSSLVLERVLEAMTGEFRRELQEERDALMVALLGDEASNPPFTQMALDRFGNYIAQRVIEDSHGTEQQRILHLLTALGPKLRRAVNGRHILQAARRKFGSASRAMHKETQVGSELAIGDSVSPIVAILEFASPEESPIYLGTSLPAAVWLLVEFHIHGMSDGMLGAPVRLPSTISPTQLFRKRSPQVCEAEPEATADLARRTFGLFTESRRRRELKVITVVFISFSKGRERGPAPVLSVACCGKASKYSPRKKEKQRRDSAVVMCSFYEKGKCSSETCRYAHSLEELRCPPNLQKTKLCKSFLQGKCAHGENCSFAHGDSDLRVTSGIYKTQMCNFYERGHCKKGDRCNHAHGDADLRPSFSPQKTPVREKGRMGVAETPDACTPPKVVPAGEGGRSPKLGPESSKKERLPLAELLESQAGAQPDSDMPCQASVSELAALAFAPPGLDRCSRNDADTRPSFSPQQTPIREKGFIGLFQTPDARTPPKVVPAGEGGRSPKLGPESSKKERLPLAELLESQAGAQPDSDMPCQASVSELAALAFVPPMPLSWTTYHANPHSGYSCQNPTTPLRILDPVDLLVDSGRWEAYQQDYL</sequence>
<dbReference type="Gene3D" id="1.25.10.10">
    <property type="entry name" value="Leucine-rich Repeat Variant"/>
    <property type="match status" value="1"/>
</dbReference>
<dbReference type="PANTHER" id="PTHR12537">
    <property type="entry name" value="RNA BINDING PROTEIN PUMILIO-RELATED"/>
    <property type="match status" value="1"/>
</dbReference>
<proteinExistence type="predicted"/>
<dbReference type="AlphaFoldDB" id="A0A812YTB1"/>
<dbReference type="EMBL" id="CAJNJA010043586">
    <property type="protein sequence ID" value="CAE7794994.1"/>
    <property type="molecule type" value="Genomic_DNA"/>
</dbReference>
<feature type="domain" description="C3H1-type" evidence="8">
    <location>
        <begin position="649"/>
        <end position="676"/>
    </location>
</feature>
<feature type="repeat" description="Pumilio" evidence="5">
    <location>
        <begin position="357"/>
        <end position="393"/>
    </location>
</feature>
<keyword evidence="11" id="KW-1185">Reference proteome</keyword>
<accession>A0A812YTB1</accession>
<dbReference type="GO" id="GO:0003729">
    <property type="term" value="F:mRNA binding"/>
    <property type="evidence" value="ECO:0007669"/>
    <property type="project" value="TreeGrafter"/>
</dbReference>
<feature type="domain" description="PUM-HD" evidence="9">
    <location>
        <begin position="57"/>
        <end position="419"/>
    </location>
</feature>
<dbReference type="SUPFAM" id="SSF48371">
    <property type="entry name" value="ARM repeat"/>
    <property type="match status" value="1"/>
</dbReference>
<evidence type="ECO:0000256" key="2">
    <source>
        <dbReference type="ARBA" id="ARBA00022737"/>
    </source>
</evidence>
<organism evidence="10 11">
    <name type="scientific">Symbiodinium necroappetens</name>
    <dbReference type="NCBI Taxonomy" id="1628268"/>
    <lineage>
        <taxon>Eukaryota</taxon>
        <taxon>Sar</taxon>
        <taxon>Alveolata</taxon>
        <taxon>Dinophyceae</taxon>
        <taxon>Suessiales</taxon>
        <taxon>Symbiodiniaceae</taxon>
        <taxon>Symbiodinium</taxon>
    </lineage>
</organism>
<evidence type="ECO:0000313" key="10">
    <source>
        <dbReference type="EMBL" id="CAE7794994.1"/>
    </source>
</evidence>
<feature type="region of interest" description="Disordered" evidence="7">
    <location>
        <begin position="768"/>
        <end position="827"/>
    </location>
</feature>
<feature type="domain" description="C3H1-type" evidence="8">
    <location>
        <begin position="580"/>
        <end position="606"/>
    </location>
</feature>
<dbReference type="GO" id="GO:0005737">
    <property type="term" value="C:cytoplasm"/>
    <property type="evidence" value="ECO:0007669"/>
    <property type="project" value="TreeGrafter"/>
</dbReference>
<keyword evidence="2" id="KW-0677">Repeat</keyword>
<evidence type="ECO:0000256" key="6">
    <source>
        <dbReference type="PROSITE-ProRule" id="PRU00723"/>
    </source>
</evidence>
<feature type="zinc finger region" description="C3H1-type" evidence="6">
    <location>
        <begin position="649"/>
        <end position="676"/>
    </location>
</feature>
<dbReference type="SMART" id="SM00356">
    <property type="entry name" value="ZnF_C3H1"/>
    <property type="match status" value="3"/>
</dbReference>